<evidence type="ECO:0000313" key="12">
    <source>
        <dbReference type="EMBL" id="TVT53455.1"/>
    </source>
</evidence>
<proteinExistence type="inferred from homology"/>
<name>A0A558CXJ5_9GAMM</name>
<evidence type="ECO:0000256" key="9">
    <source>
        <dbReference type="ARBA" id="ARBA00023098"/>
    </source>
</evidence>
<evidence type="ECO:0000256" key="11">
    <source>
        <dbReference type="HAMAP-Rule" id="MF_00392"/>
    </source>
</evidence>
<dbReference type="Gene3D" id="3.40.50.2000">
    <property type="entry name" value="Glycogen Phosphorylase B"/>
    <property type="match status" value="1"/>
</dbReference>
<dbReference type="HAMAP" id="MF_00392">
    <property type="entry name" value="LpxB"/>
    <property type="match status" value="1"/>
</dbReference>
<dbReference type="EMBL" id="VMRY01000056">
    <property type="protein sequence ID" value="TVT53455.1"/>
    <property type="molecule type" value="Genomic_DNA"/>
</dbReference>
<comment type="function">
    <text evidence="1 11">Condensation of UDP-2,3-diacylglucosamine and 2,3-diacylglucosamine-1-phosphate to form lipid A disaccharide, a precursor of lipid A, a phosphorylated glycolipid that anchors the lipopolysaccharide to the outer membrane of the cell.</text>
</comment>
<dbReference type="UniPathway" id="UPA00973"/>
<accession>A0A558CXJ5</accession>
<dbReference type="Pfam" id="PF02684">
    <property type="entry name" value="LpxB"/>
    <property type="match status" value="1"/>
</dbReference>
<dbReference type="SUPFAM" id="SSF53756">
    <property type="entry name" value="UDP-Glycosyltransferase/glycogen phosphorylase"/>
    <property type="match status" value="1"/>
</dbReference>
<dbReference type="GO" id="GO:0009245">
    <property type="term" value="P:lipid A biosynthetic process"/>
    <property type="evidence" value="ECO:0007669"/>
    <property type="project" value="UniProtKB-UniRule"/>
</dbReference>
<dbReference type="GO" id="GO:0016020">
    <property type="term" value="C:membrane"/>
    <property type="evidence" value="ECO:0007669"/>
    <property type="project" value="GOC"/>
</dbReference>
<dbReference type="GO" id="GO:0008915">
    <property type="term" value="F:lipid-A-disaccharide synthase activity"/>
    <property type="evidence" value="ECO:0007669"/>
    <property type="project" value="UniProtKB-UniRule"/>
</dbReference>
<dbReference type="EC" id="2.4.1.182" evidence="3 11"/>
<evidence type="ECO:0000256" key="1">
    <source>
        <dbReference type="ARBA" id="ARBA00002056"/>
    </source>
</evidence>
<keyword evidence="9 11" id="KW-0443">Lipid metabolism</keyword>
<reference evidence="12 13" key="1">
    <citation type="submission" date="2019-07" db="EMBL/GenBank/DDBJ databases">
        <title>The pathways for chlorine oxyanion respiration interact through the shared metabolite chlorate.</title>
        <authorList>
            <person name="Barnum T.P."/>
            <person name="Cheng Y."/>
            <person name="Hill K.A."/>
            <person name="Lucas L.N."/>
            <person name="Carlson H.K."/>
            <person name="Coates J.D."/>
        </authorList>
    </citation>
    <scope>NUCLEOTIDE SEQUENCE [LARGE SCALE GENOMIC DNA]</scope>
    <source>
        <strain evidence="12">BK-3</strain>
    </source>
</reference>
<organism evidence="12 13">
    <name type="scientific">Sedimenticola thiotaurini</name>
    <dbReference type="NCBI Taxonomy" id="1543721"/>
    <lineage>
        <taxon>Bacteria</taxon>
        <taxon>Pseudomonadati</taxon>
        <taxon>Pseudomonadota</taxon>
        <taxon>Gammaproteobacteria</taxon>
        <taxon>Chromatiales</taxon>
        <taxon>Sedimenticolaceae</taxon>
        <taxon>Sedimenticola</taxon>
    </lineage>
</organism>
<evidence type="ECO:0000256" key="4">
    <source>
        <dbReference type="ARBA" id="ARBA00020902"/>
    </source>
</evidence>
<dbReference type="Proteomes" id="UP000317355">
    <property type="component" value="Unassembled WGS sequence"/>
</dbReference>
<dbReference type="AlphaFoldDB" id="A0A558CXJ5"/>
<dbReference type="NCBIfam" id="TIGR00215">
    <property type="entry name" value="lpxB"/>
    <property type="match status" value="1"/>
</dbReference>
<evidence type="ECO:0000256" key="3">
    <source>
        <dbReference type="ARBA" id="ARBA00012687"/>
    </source>
</evidence>
<gene>
    <name evidence="11" type="primary">lpxB</name>
    <name evidence="12" type="ORF">FHK82_11895</name>
</gene>
<comment type="pathway">
    <text evidence="11">Bacterial outer membrane biogenesis; LPS lipid A biosynthesis.</text>
</comment>
<comment type="catalytic activity">
    <reaction evidence="10 11">
        <text>a lipid X + a UDP-2-N,3-O-bis[(3R)-3-hydroxyacyl]-alpha-D-glucosamine = a lipid A disaccharide + UDP + H(+)</text>
        <dbReference type="Rhea" id="RHEA:67828"/>
        <dbReference type="ChEBI" id="CHEBI:15378"/>
        <dbReference type="ChEBI" id="CHEBI:58223"/>
        <dbReference type="ChEBI" id="CHEBI:137748"/>
        <dbReference type="ChEBI" id="CHEBI:176338"/>
        <dbReference type="ChEBI" id="CHEBI:176343"/>
        <dbReference type="EC" id="2.4.1.182"/>
    </reaction>
</comment>
<dbReference type="GO" id="GO:0005543">
    <property type="term" value="F:phospholipid binding"/>
    <property type="evidence" value="ECO:0007669"/>
    <property type="project" value="TreeGrafter"/>
</dbReference>
<keyword evidence="8 11" id="KW-0808">Transferase</keyword>
<dbReference type="InterPro" id="IPR003835">
    <property type="entry name" value="Glyco_trans_19"/>
</dbReference>
<dbReference type="STRING" id="1543721.AAY24_01955"/>
<evidence type="ECO:0000256" key="5">
    <source>
        <dbReference type="ARBA" id="ARBA00022516"/>
    </source>
</evidence>
<dbReference type="PANTHER" id="PTHR30372:SF4">
    <property type="entry name" value="LIPID-A-DISACCHARIDE SYNTHASE, MITOCHONDRIAL-RELATED"/>
    <property type="match status" value="1"/>
</dbReference>
<comment type="similarity">
    <text evidence="2 11">Belongs to the LpxB family.</text>
</comment>
<comment type="caution">
    <text evidence="12">The sequence shown here is derived from an EMBL/GenBank/DDBJ whole genome shotgun (WGS) entry which is preliminary data.</text>
</comment>
<keyword evidence="7 11" id="KW-0328">Glycosyltransferase</keyword>
<protein>
    <recommendedName>
        <fullName evidence="4 11">Lipid-A-disaccharide synthase</fullName>
        <ecNumber evidence="3 11">2.4.1.182</ecNumber>
    </recommendedName>
</protein>
<sequence length="384" mass="42755">MLRIGIVANEPSGDLLGAGVMREIRKRVADVRFEGIGGPLMIEQGCHSFYSMERLSVMGLVEVLKHLPELLSIRKNLTKHFIKNPPDVFIGIDAPDFNLGLETTLKKNKIPTVHYVSPTVWAWRPKRVKKIRAAVDLMLSIFPFETEFLKRHEIPVAYVGHPLADEIPLKSDRTAAREQLSVANKPHVIAILPGSRVGEINALSEIFLKAALLLEQQYPDVHFLIPLINQRTRAAFESILNDVAPDLPVTLVEGQSRTVMLAADVVLTASGTATLEAMLLKRAMVVAYKLNALTYWIVKRFNLVKIPYVAMANLLADEPLAAEFIQDAATPEALANAVSRLIESPEQIRHIEQRYHQLHESLQQDSSRKAAEAILKLAGRVGDE</sequence>
<keyword evidence="5 11" id="KW-0444">Lipid biosynthesis</keyword>
<evidence type="ECO:0000256" key="6">
    <source>
        <dbReference type="ARBA" id="ARBA00022556"/>
    </source>
</evidence>
<keyword evidence="6 11" id="KW-0441">Lipid A biosynthesis</keyword>
<dbReference type="PANTHER" id="PTHR30372">
    <property type="entry name" value="LIPID-A-DISACCHARIDE SYNTHASE"/>
    <property type="match status" value="1"/>
</dbReference>
<evidence type="ECO:0000256" key="2">
    <source>
        <dbReference type="ARBA" id="ARBA00007868"/>
    </source>
</evidence>
<evidence type="ECO:0000256" key="10">
    <source>
        <dbReference type="ARBA" id="ARBA00048975"/>
    </source>
</evidence>
<evidence type="ECO:0000256" key="7">
    <source>
        <dbReference type="ARBA" id="ARBA00022676"/>
    </source>
</evidence>
<evidence type="ECO:0000313" key="13">
    <source>
        <dbReference type="Proteomes" id="UP000317355"/>
    </source>
</evidence>
<evidence type="ECO:0000256" key="8">
    <source>
        <dbReference type="ARBA" id="ARBA00022679"/>
    </source>
</evidence>